<organism evidence="8 9">
    <name type="scientific">Brachionus plicatilis</name>
    <name type="common">Marine rotifer</name>
    <name type="synonym">Brachionus muelleri</name>
    <dbReference type="NCBI Taxonomy" id="10195"/>
    <lineage>
        <taxon>Eukaryota</taxon>
        <taxon>Metazoa</taxon>
        <taxon>Spiralia</taxon>
        <taxon>Gnathifera</taxon>
        <taxon>Rotifera</taxon>
        <taxon>Eurotatoria</taxon>
        <taxon>Monogononta</taxon>
        <taxon>Pseudotrocha</taxon>
        <taxon>Ploima</taxon>
        <taxon>Brachionidae</taxon>
        <taxon>Brachionus</taxon>
    </lineage>
</organism>
<keyword evidence="5" id="KW-0175">Coiled coil</keyword>
<evidence type="ECO:0000259" key="7">
    <source>
        <dbReference type="SMART" id="SM00555"/>
    </source>
</evidence>
<evidence type="ECO:0000256" key="3">
    <source>
        <dbReference type="ARBA" id="ARBA00022771"/>
    </source>
</evidence>
<dbReference type="InterPro" id="IPR013724">
    <property type="entry name" value="GIT_SHD"/>
</dbReference>
<comment type="caution">
    <text evidence="8">The sequence shown here is derived from an EMBL/GenBank/DDBJ whole genome shotgun (WGS) entry which is preliminary data.</text>
</comment>
<keyword evidence="3" id="KW-0479">Metal-binding</keyword>
<dbReference type="GO" id="GO:0036465">
    <property type="term" value="P:synaptic vesicle recycling"/>
    <property type="evidence" value="ECO:0007669"/>
    <property type="project" value="TreeGrafter"/>
</dbReference>
<protein>
    <submittedName>
        <fullName evidence="8">ARF GTPase-activating GIT2-like isoform X1</fullName>
    </submittedName>
</protein>
<dbReference type="SUPFAM" id="SSF48403">
    <property type="entry name" value="Ankyrin repeat"/>
    <property type="match status" value="1"/>
</dbReference>
<evidence type="ECO:0000256" key="6">
    <source>
        <dbReference type="SAM" id="MobiDB-lite"/>
    </source>
</evidence>
<dbReference type="Gene3D" id="1.25.40.20">
    <property type="entry name" value="Ankyrin repeat-containing domain"/>
    <property type="match status" value="1"/>
</dbReference>
<dbReference type="GO" id="GO:0098793">
    <property type="term" value="C:presynapse"/>
    <property type="evidence" value="ECO:0007669"/>
    <property type="project" value="GOC"/>
</dbReference>
<evidence type="ECO:0000313" key="8">
    <source>
        <dbReference type="EMBL" id="RNA03283.1"/>
    </source>
</evidence>
<dbReference type="SMART" id="SM00555">
    <property type="entry name" value="GIT"/>
    <property type="match status" value="2"/>
</dbReference>
<dbReference type="GO" id="GO:0008277">
    <property type="term" value="P:regulation of G protein-coupled receptor signaling pathway"/>
    <property type="evidence" value="ECO:0007669"/>
    <property type="project" value="TreeGrafter"/>
</dbReference>
<feature type="coiled-coil region" evidence="5">
    <location>
        <begin position="367"/>
        <end position="401"/>
    </location>
</feature>
<dbReference type="OrthoDB" id="5588096at2759"/>
<feature type="non-terminal residue" evidence="8">
    <location>
        <position position="1"/>
    </location>
</feature>
<keyword evidence="1" id="KW-0343">GTPase activation</keyword>
<keyword evidence="9" id="KW-1185">Reference proteome</keyword>
<dbReference type="EMBL" id="REGN01008554">
    <property type="protein sequence ID" value="RNA03283.1"/>
    <property type="molecule type" value="Genomic_DNA"/>
</dbReference>
<dbReference type="GO" id="GO:0005096">
    <property type="term" value="F:GTPase activator activity"/>
    <property type="evidence" value="ECO:0007669"/>
    <property type="project" value="UniProtKB-KW"/>
</dbReference>
<evidence type="ECO:0000313" key="9">
    <source>
        <dbReference type="Proteomes" id="UP000276133"/>
    </source>
</evidence>
<dbReference type="InterPro" id="IPR022018">
    <property type="entry name" value="GIT1_C"/>
</dbReference>
<evidence type="ECO:0000256" key="4">
    <source>
        <dbReference type="ARBA" id="ARBA00023043"/>
    </source>
</evidence>
<feature type="region of interest" description="Disordered" evidence="6">
    <location>
        <begin position="512"/>
        <end position="550"/>
    </location>
</feature>
<dbReference type="GO" id="GO:0031267">
    <property type="term" value="F:small GTPase binding"/>
    <property type="evidence" value="ECO:0007669"/>
    <property type="project" value="TreeGrafter"/>
</dbReference>
<gene>
    <name evidence="8" type="ORF">BpHYR1_053338</name>
</gene>
<feature type="domain" description="GIT Spa2 homology (SHD)" evidence="7">
    <location>
        <begin position="186"/>
        <end position="216"/>
    </location>
</feature>
<reference evidence="8 9" key="1">
    <citation type="journal article" date="2018" name="Sci. Rep.">
        <title>Genomic signatures of local adaptation to the degree of environmental predictability in rotifers.</title>
        <authorList>
            <person name="Franch-Gras L."/>
            <person name="Hahn C."/>
            <person name="Garcia-Roger E.M."/>
            <person name="Carmona M.J."/>
            <person name="Serra M."/>
            <person name="Gomez A."/>
        </authorList>
    </citation>
    <scope>NUCLEOTIDE SEQUENCE [LARGE SCALE GENOMIC DNA]</scope>
    <source>
        <strain evidence="8">HYR1</strain>
    </source>
</reference>
<name>A0A3M7PW88_BRAPC</name>
<keyword evidence="2" id="KW-0677">Repeat</keyword>
<dbReference type="GO" id="GO:0008270">
    <property type="term" value="F:zinc ion binding"/>
    <property type="evidence" value="ECO:0007669"/>
    <property type="project" value="UniProtKB-KW"/>
</dbReference>
<sequence>QLFSCVKTSNYEQTLRILSQGADANYRCQETANQCIHEAILNNQIGQIEILCLYGAELTSVDRNGLTALDLARSLNLETIADRLVELQFELTDDISYFLCNKKPDHRSGQHFMIPDLSLEPKDARNLKLDELPDYLFDELSKDIYDELDRRQLETIWKCIVGPNLMNEAIPFLVIKSCFTQTRNQLRQKLARFNSYEFSGLLIEILYEYERRYLSLFESPRKEVNNSIEDVADEDFDDDLYDKVPSDEDYASVASESESTQTEVKNKSVTTPLKLDLNSVQAKNFICSPTLSASSASSASSPNSKLTKILNTKFEKAPQHIQSSLVANAESALNFIMNSLNKIDLNNSAGTPTHGKSPISPQINTELSEIRSENNLMKSMIERLMEENAQLRAENMHLQTNSNAESVKNQTTNFISQNINNYYSNDNLYSSVKTTTTTTNTLSEHSPLAKSRIKDSEHKSKYELYSNKIFFNQNQKLDKSKSPGGNIHSDNCGILKNLKLDSLFDGLQSNETLKMEDDPSQKSALNSNSASPYRSPAKSKRQDSLPLHSSHSTYNKQLENLKLLSPSRSASSNLASRSKNIFNDPANLPSKDAVIKKMKKITKAVQELFKATKDSEFTLIRQLCDKVNVCVNEMIVLFPSNLNSAEIRENLVVLEGTSSQMITLTQRYRTQLEAFASQSLPDQRLEEISLKNAIITDLVSFSYEIAHTI</sequence>
<keyword evidence="3" id="KW-0863">Zinc-finger</keyword>
<dbReference type="AlphaFoldDB" id="A0A3M7PW88"/>
<evidence type="ECO:0000256" key="2">
    <source>
        <dbReference type="ARBA" id="ARBA00022737"/>
    </source>
</evidence>
<evidence type="ECO:0000256" key="5">
    <source>
        <dbReference type="SAM" id="Coils"/>
    </source>
</evidence>
<dbReference type="PANTHER" id="PTHR46097:SF3">
    <property type="entry name" value="ARF GTPASE-ACTIVATING PROTEIN GIT"/>
    <property type="match status" value="1"/>
</dbReference>
<dbReference type="PANTHER" id="PTHR46097">
    <property type="entry name" value="G PROTEIN-COUPLED RECEPTOR KINASE INTERACTING ARFGAP"/>
    <property type="match status" value="1"/>
</dbReference>
<accession>A0A3M7PW88</accession>
<feature type="domain" description="GIT Spa2 homology (SHD)" evidence="7">
    <location>
        <begin position="125"/>
        <end position="155"/>
    </location>
</feature>
<dbReference type="InterPro" id="IPR036770">
    <property type="entry name" value="Ankyrin_rpt-contain_sf"/>
</dbReference>
<dbReference type="Pfam" id="PF08518">
    <property type="entry name" value="GIT_SHD"/>
    <property type="match status" value="2"/>
</dbReference>
<proteinExistence type="predicted"/>
<keyword evidence="3" id="KW-0862">Zinc</keyword>
<dbReference type="InterPro" id="IPR047161">
    <property type="entry name" value="GIT-like"/>
</dbReference>
<dbReference type="Gene3D" id="1.20.120.330">
    <property type="entry name" value="Nucleotidyltransferases domain 2"/>
    <property type="match status" value="1"/>
</dbReference>
<feature type="compositionally biased region" description="Polar residues" evidence="6">
    <location>
        <begin position="521"/>
        <end position="532"/>
    </location>
</feature>
<dbReference type="STRING" id="10195.A0A3M7PW88"/>
<evidence type="ECO:0000256" key="1">
    <source>
        <dbReference type="ARBA" id="ARBA00022468"/>
    </source>
</evidence>
<dbReference type="Proteomes" id="UP000276133">
    <property type="component" value="Unassembled WGS sequence"/>
</dbReference>
<dbReference type="GO" id="GO:0032012">
    <property type="term" value="P:regulation of ARF protein signal transduction"/>
    <property type="evidence" value="ECO:0007669"/>
    <property type="project" value="InterPro"/>
</dbReference>
<dbReference type="Pfam" id="PF12205">
    <property type="entry name" value="GIT1_C"/>
    <property type="match status" value="1"/>
</dbReference>
<keyword evidence="4" id="KW-0040">ANK repeat</keyword>
<dbReference type="GO" id="GO:0007420">
    <property type="term" value="P:brain development"/>
    <property type="evidence" value="ECO:0007669"/>
    <property type="project" value="InterPro"/>
</dbReference>